<protein>
    <submittedName>
        <fullName evidence="2">Thioesterase superfamily protein</fullName>
    </submittedName>
</protein>
<dbReference type="Proteomes" id="UP000008743">
    <property type="component" value="Unassembled WGS sequence"/>
</dbReference>
<proteinExistence type="predicted"/>
<sequence>MSGLEAGRTGTATVTVTATHTAQAMGSGSVNVFATPQLVALMEAAAVNAVAGVLPDKCTSVGTLVNVSHVAATPVGMTVTATATLKQVSGKKLEFTVEARDEKEVVGSGEHHRFIVDEVKFADRANAKLPAASL</sequence>
<dbReference type="RefSeq" id="XP_004345439.1">
    <property type="nucleotide sequence ID" value="XM_004345389.2"/>
</dbReference>
<evidence type="ECO:0000313" key="2">
    <source>
        <dbReference type="EMBL" id="KJE95395.1"/>
    </source>
</evidence>
<gene>
    <name evidence="2" type="ORF">CAOG_005849</name>
</gene>
<dbReference type="PANTHER" id="PTHR36934:SF1">
    <property type="entry name" value="THIOESTERASE DOMAIN-CONTAINING PROTEIN"/>
    <property type="match status" value="1"/>
</dbReference>
<dbReference type="STRING" id="595528.A0A0D2WSV1"/>
<dbReference type="InterPro" id="IPR054485">
    <property type="entry name" value="FlK-like_dom"/>
</dbReference>
<name>A0A0D2WSV1_CAPO3</name>
<dbReference type="SUPFAM" id="SSF54637">
    <property type="entry name" value="Thioesterase/thiol ester dehydrase-isomerase"/>
    <property type="match status" value="1"/>
</dbReference>
<dbReference type="InParanoid" id="A0A0D2WSV1"/>
<evidence type="ECO:0000259" key="1">
    <source>
        <dbReference type="Pfam" id="PF22636"/>
    </source>
</evidence>
<organism evidence="2 3">
    <name type="scientific">Capsaspora owczarzaki (strain ATCC 30864)</name>
    <dbReference type="NCBI Taxonomy" id="595528"/>
    <lineage>
        <taxon>Eukaryota</taxon>
        <taxon>Filasterea</taxon>
        <taxon>Capsaspora</taxon>
    </lineage>
</organism>
<reference evidence="3" key="1">
    <citation type="submission" date="2011-02" db="EMBL/GenBank/DDBJ databases">
        <title>The Genome Sequence of Capsaspora owczarzaki ATCC 30864.</title>
        <authorList>
            <person name="Russ C."/>
            <person name="Cuomo C."/>
            <person name="Burger G."/>
            <person name="Gray M.W."/>
            <person name="Holland P.W.H."/>
            <person name="King N."/>
            <person name="Lang F.B.F."/>
            <person name="Roger A.J."/>
            <person name="Ruiz-Trillo I."/>
            <person name="Young S.K."/>
            <person name="Zeng Q."/>
            <person name="Gargeya S."/>
            <person name="Alvarado L."/>
            <person name="Berlin A."/>
            <person name="Chapman S.B."/>
            <person name="Chen Z."/>
            <person name="Freedman E."/>
            <person name="Gellesch M."/>
            <person name="Goldberg J."/>
            <person name="Griggs A."/>
            <person name="Gujja S."/>
            <person name="Heilman E."/>
            <person name="Heiman D."/>
            <person name="Howarth C."/>
            <person name="Mehta T."/>
            <person name="Neiman D."/>
            <person name="Pearson M."/>
            <person name="Roberts A."/>
            <person name="Saif S."/>
            <person name="Shea T."/>
            <person name="Shenoy N."/>
            <person name="Sisk P."/>
            <person name="Stolte C."/>
            <person name="Sykes S."/>
            <person name="White J."/>
            <person name="Yandava C."/>
            <person name="Haas B."/>
            <person name="Nusbaum C."/>
            <person name="Birren B."/>
        </authorList>
    </citation>
    <scope>NUCLEOTIDE SEQUENCE</scope>
    <source>
        <strain evidence="3">ATCC 30864</strain>
    </source>
</reference>
<evidence type="ECO:0000313" key="3">
    <source>
        <dbReference type="Proteomes" id="UP000008743"/>
    </source>
</evidence>
<keyword evidence="3" id="KW-1185">Reference proteome</keyword>
<dbReference type="EMBL" id="KE346369">
    <property type="protein sequence ID" value="KJE95395.1"/>
    <property type="molecule type" value="Genomic_DNA"/>
</dbReference>
<dbReference type="PANTHER" id="PTHR36934">
    <property type="entry name" value="BLR0278 PROTEIN"/>
    <property type="match status" value="1"/>
</dbReference>
<dbReference type="OrthoDB" id="15328at2759"/>
<dbReference type="PIRSF" id="PIRSF014972">
    <property type="entry name" value="FlK"/>
    <property type="match status" value="1"/>
</dbReference>
<dbReference type="AlphaFoldDB" id="A0A0D2WSV1"/>
<dbReference type="OMA" id="KIGEGIH"/>
<dbReference type="InterPro" id="IPR025540">
    <property type="entry name" value="FlK"/>
</dbReference>
<accession>A0A0D2WSV1</accession>
<dbReference type="Gene3D" id="3.10.129.10">
    <property type="entry name" value="Hotdog Thioesterase"/>
    <property type="match status" value="1"/>
</dbReference>
<dbReference type="InterPro" id="IPR029069">
    <property type="entry name" value="HotDog_dom_sf"/>
</dbReference>
<feature type="domain" description="Fluoroacetyl-CoA-specific thioesterase-like" evidence="1">
    <location>
        <begin position="16"/>
        <end position="118"/>
    </location>
</feature>
<dbReference type="Pfam" id="PF22636">
    <property type="entry name" value="FlK"/>
    <property type="match status" value="1"/>
</dbReference>
<dbReference type="eggNOG" id="ENOG502SETH">
    <property type="taxonomic scope" value="Eukaryota"/>
</dbReference>